<dbReference type="SUPFAM" id="SSF144232">
    <property type="entry name" value="HIT/MYND zinc finger-like"/>
    <property type="match status" value="1"/>
</dbReference>
<dbReference type="AlphaFoldDB" id="A0A0P1B0H6"/>
<dbReference type="GeneID" id="36398966"/>
<feature type="domain" description="HIT-type" evidence="2">
    <location>
        <begin position="42"/>
        <end position="74"/>
    </location>
</feature>
<dbReference type="STRING" id="4781.A0A0P1B0H6"/>
<dbReference type="Gene3D" id="3.30.60.190">
    <property type="match status" value="1"/>
</dbReference>
<dbReference type="OrthoDB" id="18412at2759"/>
<dbReference type="GO" id="GO:0008270">
    <property type="term" value="F:zinc ion binding"/>
    <property type="evidence" value="ECO:0007669"/>
    <property type="project" value="UniProtKB-UniRule"/>
</dbReference>
<evidence type="ECO:0000256" key="1">
    <source>
        <dbReference type="PROSITE-ProRule" id="PRU00453"/>
    </source>
</evidence>
<keyword evidence="1" id="KW-0863">Zinc-finger</keyword>
<dbReference type="CDD" id="cd23024">
    <property type="entry name" value="zf-HIT_ZNHIT2-3"/>
    <property type="match status" value="1"/>
</dbReference>
<dbReference type="InterPro" id="IPR007529">
    <property type="entry name" value="Znf_HIT"/>
</dbReference>
<sequence>MERVPIRLGSLRTSLKPSCNVSASNLCEEGTTLTSASLSRVCRVCTTQEARYTCPRCNTPYCSVNCYRSHGEDCTEKFFESHVRDEMKIISNRRSNDGRIQQKSIQELLERVRVFQNEQQQLVDDENEEEMLTSRMEELALLDKSGQLTFDSLTEEEKRKFLREVADGRLGKLVELWSPWWLMSERKYRSETSSRRRQLIFEEINEEDQVDKTAVEPLGLYPIGIFTHNDAQQLPKSICDLLPGGKHPSPLLRFHLVEMLSAYALVLRVYNGDYTQDIIEAAFMLMDLCCVLNEDTRYESLEHVCLACLEKQSSAGPAANMLALQDAQQILRTGVFLLDALSDMRALFQRYQQDLEFSVKVDRKVRKEVKIARKKLTAVMRKIRFYQTWANLTPIDEFQALAAEIAVYIEFHRTLDR</sequence>
<dbReference type="EMBL" id="CCYD01002371">
    <property type="protein sequence ID" value="CEG47264.1"/>
    <property type="molecule type" value="Genomic_DNA"/>
</dbReference>
<dbReference type="RefSeq" id="XP_024583633.1">
    <property type="nucleotide sequence ID" value="XM_024718211.1"/>
</dbReference>
<dbReference type="OMA" id="LMPDYKP"/>
<keyword evidence="1" id="KW-0479">Metal-binding</keyword>
<dbReference type="PANTHER" id="PTHR15555">
    <property type="entry name" value="ZINC FINGER HIT DOMAIN CONTAINING PROTEIN 2 PROTEIN FON -RELATED"/>
    <property type="match status" value="1"/>
</dbReference>
<dbReference type="PROSITE" id="PS51083">
    <property type="entry name" value="ZF_HIT"/>
    <property type="match status" value="1"/>
</dbReference>
<dbReference type="PANTHER" id="PTHR15555:SF0">
    <property type="entry name" value="ZINC FINGER HIT DOMAIN-CONTAINING PROTEIN 2"/>
    <property type="match status" value="1"/>
</dbReference>
<dbReference type="InterPro" id="IPR039646">
    <property type="entry name" value="ZNHIT2"/>
</dbReference>
<evidence type="ECO:0000313" key="4">
    <source>
        <dbReference type="Proteomes" id="UP000054928"/>
    </source>
</evidence>
<dbReference type="Proteomes" id="UP000054928">
    <property type="component" value="Unassembled WGS sequence"/>
</dbReference>
<dbReference type="Pfam" id="PF04438">
    <property type="entry name" value="zf-HIT"/>
    <property type="match status" value="1"/>
</dbReference>
<name>A0A0P1B0H6_PLAHL</name>
<evidence type="ECO:0000313" key="3">
    <source>
        <dbReference type="EMBL" id="CEG47264.1"/>
    </source>
</evidence>
<evidence type="ECO:0000259" key="2">
    <source>
        <dbReference type="PROSITE" id="PS51083"/>
    </source>
</evidence>
<protein>
    <submittedName>
        <fullName evidence="3">Predicted Zn-finger protein</fullName>
    </submittedName>
</protein>
<proteinExistence type="predicted"/>
<keyword evidence="1" id="KW-0862">Zinc</keyword>
<reference evidence="4" key="1">
    <citation type="submission" date="2014-09" db="EMBL/GenBank/DDBJ databases">
        <authorList>
            <person name="Sharma Rahul"/>
            <person name="Thines Marco"/>
        </authorList>
    </citation>
    <scope>NUCLEOTIDE SEQUENCE [LARGE SCALE GENOMIC DNA]</scope>
</reference>
<accession>A0A0P1B0H6</accession>
<organism evidence="3 4">
    <name type="scientific">Plasmopara halstedii</name>
    <name type="common">Downy mildew of sunflower</name>
    <dbReference type="NCBI Taxonomy" id="4781"/>
    <lineage>
        <taxon>Eukaryota</taxon>
        <taxon>Sar</taxon>
        <taxon>Stramenopiles</taxon>
        <taxon>Oomycota</taxon>
        <taxon>Peronosporomycetes</taxon>
        <taxon>Peronosporales</taxon>
        <taxon>Peronosporaceae</taxon>
        <taxon>Plasmopara</taxon>
    </lineage>
</organism>
<keyword evidence="4" id="KW-1185">Reference proteome</keyword>